<accession>A0A381NRG5</accession>
<organism evidence="1">
    <name type="scientific">marine metagenome</name>
    <dbReference type="NCBI Taxonomy" id="408172"/>
    <lineage>
        <taxon>unclassified sequences</taxon>
        <taxon>metagenomes</taxon>
        <taxon>ecological metagenomes</taxon>
    </lineage>
</organism>
<proteinExistence type="predicted"/>
<sequence length="39" mass="4292">MSIIVSEVDAVGPTSFAMDINLLENRFQFSDHLNGLRGP</sequence>
<gene>
    <name evidence="1" type="ORF">METZ01_LOCUS10049</name>
</gene>
<dbReference type="AlphaFoldDB" id="A0A381NRG5"/>
<name>A0A381NRG5_9ZZZZ</name>
<protein>
    <submittedName>
        <fullName evidence="1">Uncharacterized protein</fullName>
    </submittedName>
</protein>
<reference evidence="1" key="1">
    <citation type="submission" date="2018-05" db="EMBL/GenBank/DDBJ databases">
        <authorList>
            <person name="Lanie J.A."/>
            <person name="Ng W.-L."/>
            <person name="Kazmierczak K.M."/>
            <person name="Andrzejewski T.M."/>
            <person name="Davidsen T.M."/>
            <person name="Wayne K.J."/>
            <person name="Tettelin H."/>
            <person name="Glass J.I."/>
            <person name="Rusch D."/>
            <person name="Podicherti R."/>
            <person name="Tsui H.-C.T."/>
            <person name="Winkler M.E."/>
        </authorList>
    </citation>
    <scope>NUCLEOTIDE SEQUENCE</scope>
</reference>
<evidence type="ECO:0000313" key="1">
    <source>
        <dbReference type="EMBL" id="SUZ57195.1"/>
    </source>
</evidence>
<dbReference type="EMBL" id="UINC01000548">
    <property type="protein sequence ID" value="SUZ57195.1"/>
    <property type="molecule type" value="Genomic_DNA"/>
</dbReference>